<organism evidence="19 20">
    <name type="scientific">Candidatus Blautia stercoripullorum</name>
    <dbReference type="NCBI Taxonomy" id="2838502"/>
    <lineage>
        <taxon>Bacteria</taxon>
        <taxon>Bacillati</taxon>
        <taxon>Bacillota</taxon>
        <taxon>Clostridia</taxon>
        <taxon>Lachnospirales</taxon>
        <taxon>Lachnospiraceae</taxon>
        <taxon>Blautia</taxon>
    </lineage>
</organism>
<gene>
    <name evidence="19" type="ORF">H9913_07620</name>
</gene>
<dbReference type="InterPro" id="IPR002933">
    <property type="entry name" value="Peptidase_M20"/>
</dbReference>
<protein>
    <recommendedName>
        <fullName evidence="13">Cytosol non-specific dipeptidase</fullName>
        <ecNumber evidence="10">3.4.13.18</ecNumber>
    </recommendedName>
    <alternativeName>
        <fullName evidence="16">Aminoacyl-histidine dipeptidase</fullName>
    </alternativeName>
    <alternativeName>
        <fullName evidence="15">Beta-alanyl-histidine dipeptidase</fullName>
    </alternativeName>
    <alternativeName>
        <fullName evidence="14">Carnosinase</fullName>
    </alternativeName>
    <alternativeName>
        <fullName evidence="11">Peptidase D</fullName>
    </alternativeName>
    <alternativeName>
        <fullName evidence="17">Xaa-His dipeptidase</fullName>
    </alternativeName>
</protein>
<dbReference type="FunFam" id="3.40.630.10:FF:000015">
    <property type="entry name" value="Aminoacyl-histidine dipeptidase PepD"/>
    <property type="match status" value="1"/>
</dbReference>
<dbReference type="SUPFAM" id="SSF53187">
    <property type="entry name" value="Zn-dependent exopeptidases"/>
    <property type="match status" value="1"/>
</dbReference>
<evidence type="ECO:0000256" key="9">
    <source>
        <dbReference type="ARBA" id="ARBA00036421"/>
    </source>
</evidence>
<name>A0A9D2R7M2_9FIRM</name>
<keyword evidence="3" id="KW-0645">Protease</keyword>
<accession>A0A9D2R7M2</accession>
<evidence type="ECO:0000256" key="16">
    <source>
        <dbReference type="ARBA" id="ARBA00077688"/>
    </source>
</evidence>
<dbReference type="PANTHER" id="PTHR43501">
    <property type="entry name" value="CYTOSOL NON-SPECIFIC DIPEPTIDASE"/>
    <property type="match status" value="1"/>
</dbReference>
<comment type="cofactor">
    <cofactor evidence="1">
        <name>Co(2+)</name>
        <dbReference type="ChEBI" id="CHEBI:48828"/>
    </cofactor>
</comment>
<dbReference type="InterPro" id="IPR011650">
    <property type="entry name" value="Peptidase_M20_dimer"/>
</dbReference>
<evidence type="ECO:0000313" key="19">
    <source>
        <dbReference type="EMBL" id="HJD39883.1"/>
    </source>
</evidence>
<keyword evidence="7" id="KW-0482">Metalloprotease</keyword>
<dbReference type="Gene3D" id="3.40.630.10">
    <property type="entry name" value="Zn peptidases"/>
    <property type="match status" value="2"/>
</dbReference>
<evidence type="ECO:0000256" key="10">
    <source>
        <dbReference type="ARBA" id="ARBA00038976"/>
    </source>
</evidence>
<reference evidence="19" key="1">
    <citation type="journal article" date="2021" name="PeerJ">
        <title>Extensive microbial diversity within the chicken gut microbiome revealed by metagenomics and culture.</title>
        <authorList>
            <person name="Gilroy R."/>
            <person name="Ravi A."/>
            <person name="Getino M."/>
            <person name="Pursley I."/>
            <person name="Horton D.L."/>
            <person name="Alikhan N.F."/>
            <person name="Baker D."/>
            <person name="Gharbi K."/>
            <person name="Hall N."/>
            <person name="Watson M."/>
            <person name="Adriaenssens E.M."/>
            <person name="Foster-Nyarko E."/>
            <person name="Jarju S."/>
            <person name="Secka A."/>
            <person name="Antonio M."/>
            <person name="Oren A."/>
            <person name="Chaudhuri R.R."/>
            <person name="La Ragione R."/>
            <person name="Hildebrand F."/>
            <person name="Pallen M.J."/>
        </authorList>
    </citation>
    <scope>NUCLEOTIDE SEQUENCE</scope>
    <source>
        <strain evidence="19">ChiW19-6364</strain>
    </source>
</reference>
<dbReference type="NCBIfam" id="TIGR01893">
    <property type="entry name" value="aa-his-dipept"/>
    <property type="match status" value="1"/>
</dbReference>
<evidence type="ECO:0000256" key="11">
    <source>
        <dbReference type="ARBA" id="ARBA00044252"/>
    </source>
</evidence>
<feature type="domain" description="Peptidase M20 dimerisation" evidence="18">
    <location>
        <begin position="206"/>
        <end position="290"/>
    </location>
</feature>
<evidence type="ECO:0000256" key="15">
    <source>
        <dbReference type="ARBA" id="ARBA00076004"/>
    </source>
</evidence>
<keyword evidence="4" id="KW-0479">Metal-binding</keyword>
<keyword evidence="6" id="KW-0862">Zinc</keyword>
<dbReference type="CDD" id="cd03890">
    <property type="entry name" value="M20_pepD"/>
    <property type="match status" value="1"/>
</dbReference>
<dbReference type="EC" id="3.4.13.18" evidence="10"/>
<comment type="catalytic activity">
    <reaction evidence="9">
        <text>Hydrolysis of dipeptides, preferentially hydrophobic dipeptides including prolyl amino acids.</text>
        <dbReference type="EC" id="3.4.13.18"/>
    </reaction>
</comment>
<evidence type="ECO:0000256" key="6">
    <source>
        <dbReference type="ARBA" id="ARBA00022833"/>
    </source>
</evidence>
<dbReference type="GO" id="GO:0006508">
    <property type="term" value="P:proteolysis"/>
    <property type="evidence" value="ECO:0007669"/>
    <property type="project" value="UniProtKB-KW"/>
</dbReference>
<evidence type="ECO:0000256" key="12">
    <source>
        <dbReference type="ARBA" id="ARBA00061423"/>
    </source>
</evidence>
<evidence type="ECO:0000256" key="13">
    <source>
        <dbReference type="ARBA" id="ARBA00071271"/>
    </source>
</evidence>
<proteinExistence type="inferred from homology"/>
<evidence type="ECO:0000256" key="1">
    <source>
        <dbReference type="ARBA" id="ARBA00001941"/>
    </source>
</evidence>
<dbReference type="Proteomes" id="UP000823850">
    <property type="component" value="Unassembled WGS sequence"/>
</dbReference>
<dbReference type="PANTHER" id="PTHR43501:SF1">
    <property type="entry name" value="CYTOSOL NON-SPECIFIC DIPEPTIDASE"/>
    <property type="match status" value="1"/>
</dbReference>
<dbReference type="GO" id="GO:0005829">
    <property type="term" value="C:cytosol"/>
    <property type="evidence" value="ECO:0007669"/>
    <property type="project" value="TreeGrafter"/>
</dbReference>
<comment type="cofactor">
    <cofactor evidence="2">
        <name>Zn(2+)</name>
        <dbReference type="ChEBI" id="CHEBI:29105"/>
    </cofactor>
</comment>
<evidence type="ECO:0000256" key="8">
    <source>
        <dbReference type="ARBA" id="ARBA00023285"/>
    </source>
</evidence>
<evidence type="ECO:0000256" key="4">
    <source>
        <dbReference type="ARBA" id="ARBA00022723"/>
    </source>
</evidence>
<dbReference type="PIRSF" id="PIRSF016599">
    <property type="entry name" value="Xaa-His_dipept"/>
    <property type="match status" value="1"/>
</dbReference>
<sequence>MSVLKNLQPERVFYYFEEITKIPHGSGNTKQISDYLAGFAREHGLKYIQDASNNIIIFKEASQGYEKAPCVILQGHMDMVCEKKPESSHDFTKDPLELQVDRDYISAKDTTLGGDDGIAVAYALAILEDKDLPHPALEVLITVDEEIGLLGAAAVDTSPLNGRYLINLDSEEEGYLWVGCAGGLTAQTRIPVKYQEAAGIKYQVTVSGLTGGHSGSEIDKNRANAVLVLGRFLFEAREQGEYALAEIEGGQKDNAIPRTARALLVAGSEMESGLQEFARKFTENLRKEYAGSDEGITVTVETQGEGREPVLHPVSQEKVVFFLLHYPNGIQKMCGYMEGLVETSCNLGIIRMTAEAFLTSASVRSSVATEKKALADKIAYLTEFLGGEYKAEGDYPSWEYKQDSKLRPYMVDIYEKLFHVRPEVKVIHAGLECGLFYEKIPGLDCVSLGPDMKDIHTTEEKLSISSVQKVWEYLLEVLKNMKE</sequence>
<comment type="caution">
    <text evidence="19">The sequence shown here is derived from an EMBL/GenBank/DDBJ whole genome shotgun (WGS) entry which is preliminary data.</text>
</comment>
<evidence type="ECO:0000259" key="18">
    <source>
        <dbReference type="Pfam" id="PF07687"/>
    </source>
</evidence>
<evidence type="ECO:0000256" key="14">
    <source>
        <dbReference type="ARBA" id="ARBA00075285"/>
    </source>
</evidence>
<dbReference type="Pfam" id="PF01546">
    <property type="entry name" value="Peptidase_M20"/>
    <property type="match status" value="1"/>
</dbReference>
<evidence type="ECO:0000256" key="3">
    <source>
        <dbReference type="ARBA" id="ARBA00022670"/>
    </source>
</evidence>
<dbReference type="AlphaFoldDB" id="A0A9D2R7M2"/>
<reference evidence="19" key="2">
    <citation type="submission" date="2021-04" db="EMBL/GenBank/DDBJ databases">
        <authorList>
            <person name="Gilroy R."/>
        </authorList>
    </citation>
    <scope>NUCLEOTIDE SEQUENCE</scope>
    <source>
        <strain evidence="19">ChiW19-6364</strain>
    </source>
</reference>
<dbReference type="Pfam" id="PF07687">
    <property type="entry name" value="M20_dimer"/>
    <property type="match status" value="1"/>
</dbReference>
<dbReference type="GO" id="GO:0046872">
    <property type="term" value="F:metal ion binding"/>
    <property type="evidence" value="ECO:0007669"/>
    <property type="project" value="UniProtKB-KW"/>
</dbReference>
<evidence type="ECO:0000313" key="20">
    <source>
        <dbReference type="Proteomes" id="UP000823850"/>
    </source>
</evidence>
<evidence type="ECO:0000256" key="2">
    <source>
        <dbReference type="ARBA" id="ARBA00001947"/>
    </source>
</evidence>
<dbReference type="InterPro" id="IPR001160">
    <property type="entry name" value="Peptidase_M20C"/>
</dbReference>
<evidence type="ECO:0000256" key="17">
    <source>
        <dbReference type="ARBA" id="ARBA00078074"/>
    </source>
</evidence>
<keyword evidence="5" id="KW-0378">Hydrolase</keyword>
<dbReference type="EMBL" id="DWUX01000137">
    <property type="protein sequence ID" value="HJD39883.1"/>
    <property type="molecule type" value="Genomic_DNA"/>
</dbReference>
<evidence type="ECO:0000256" key="7">
    <source>
        <dbReference type="ARBA" id="ARBA00023049"/>
    </source>
</evidence>
<keyword evidence="8" id="KW-0170">Cobalt</keyword>
<dbReference type="PRINTS" id="PR00934">
    <property type="entry name" value="XHISDIPTASE"/>
</dbReference>
<evidence type="ECO:0000256" key="5">
    <source>
        <dbReference type="ARBA" id="ARBA00022801"/>
    </source>
</evidence>
<dbReference type="FunFam" id="3.40.630.10:FF:000072">
    <property type="entry name" value="Aminoacyl-histidine dipeptidase"/>
    <property type="match status" value="1"/>
</dbReference>
<comment type="similarity">
    <text evidence="12">Belongs to the peptidase M20C family.</text>
</comment>
<dbReference type="GO" id="GO:0070573">
    <property type="term" value="F:metallodipeptidase activity"/>
    <property type="evidence" value="ECO:0007669"/>
    <property type="project" value="TreeGrafter"/>
</dbReference>